<gene>
    <name evidence="2" type="ORF">ACFO5X_20835</name>
</gene>
<reference evidence="3" key="1">
    <citation type="journal article" date="2019" name="Int. J. Syst. Evol. Microbiol.">
        <title>The Global Catalogue of Microorganisms (GCM) 10K type strain sequencing project: providing services to taxonomists for standard genome sequencing and annotation.</title>
        <authorList>
            <consortium name="The Broad Institute Genomics Platform"/>
            <consortium name="The Broad Institute Genome Sequencing Center for Infectious Disease"/>
            <person name="Wu L."/>
            <person name="Ma J."/>
        </authorList>
    </citation>
    <scope>NUCLEOTIDE SEQUENCE [LARGE SCALE GENOMIC DNA]</scope>
    <source>
        <strain evidence="3">CGMCC 4.7283</strain>
    </source>
</reference>
<evidence type="ECO:0000313" key="2">
    <source>
        <dbReference type="EMBL" id="MFC4671008.1"/>
    </source>
</evidence>
<dbReference type="EMBL" id="JBHSGI010000032">
    <property type="protein sequence ID" value="MFC4671008.1"/>
    <property type="molecule type" value="Genomic_DNA"/>
</dbReference>
<keyword evidence="1" id="KW-0812">Transmembrane</keyword>
<protein>
    <recommendedName>
        <fullName evidence="4">MFS transporter</fullName>
    </recommendedName>
</protein>
<evidence type="ECO:0000256" key="1">
    <source>
        <dbReference type="SAM" id="Phobius"/>
    </source>
</evidence>
<feature type="transmembrane region" description="Helical" evidence="1">
    <location>
        <begin position="50"/>
        <end position="70"/>
    </location>
</feature>
<organism evidence="2 3">
    <name type="scientific">Seohaeicola nanhaiensis</name>
    <dbReference type="NCBI Taxonomy" id="1387282"/>
    <lineage>
        <taxon>Bacteria</taxon>
        <taxon>Pseudomonadati</taxon>
        <taxon>Pseudomonadota</taxon>
        <taxon>Alphaproteobacteria</taxon>
        <taxon>Rhodobacterales</taxon>
        <taxon>Roseobacteraceae</taxon>
        <taxon>Seohaeicola</taxon>
    </lineage>
</organism>
<sequence>LWDKSARGKGKLGVQPVCATEPLYMVHALVEKAGFTIAERVLGTDLMPLWVLPVILLAAIGAAAILYHMIEEPGRRALIKPAAGRL</sequence>
<proteinExistence type="predicted"/>
<dbReference type="Proteomes" id="UP001595973">
    <property type="component" value="Unassembled WGS sequence"/>
</dbReference>
<keyword evidence="1" id="KW-1133">Transmembrane helix</keyword>
<evidence type="ECO:0000313" key="3">
    <source>
        <dbReference type="Proteomes" id="UP001595973"/>
    </source>
</evidence>
<keyword evidence="3" id="KW-1185">Reference proteome</keyword>
<feature type="non-terminal residue" evidence="2">
    <location>
        <position position="1"/>
    </location>
</feature>
<keyword evidence="1" id="KW-0472">Membrane</keyword>
<evidence type="ECO:0008006" key="4">
    <source>
        <dbReference type="Google" id="ProtNLM"/>
    </source>
</evidence>
<accession>A0ABV9KM01</accession>
<name>A0ABV9KM01_9RHOB</name>
<dbReference type="RefSeq" id="WP_380720807.1">
    <property type="nucleotide sequence ID" value="NZ_JBHSGI010000032.1"/>
</dbReference>
<comment type="caution">
    <text evidence="2">The sequence shown here is derived from an EMBL/GenBank/DDBJ whole genome shotgun (WGS) entry which is preliminary data.</text>
</comment>